<sequence length="159" mass="17845">DAAAHVVLLADNQNASSAADRGLEPAVLSSLPVFTYSSRTKPERALLEMRRVLIRVRGRRNGAPLAEMQPRFPHRMHRHVVPCSLHLPALPVSGRTGGEPARTVSLWWLWKWVEEVSGSEPGSSSGCGLVRDVSARGEECDSEWMVIRRPFRGRRRLWM</sequence>
<comment type="caution">
    <text evidence="1">The sequence shown here is derived from an EMBL/GenBank/DDBJ whole genome shotgun (WGS) entry which is preliminary data.</text>
</comment>
<organism evidence="1 2">
    <name type="scientific">Phtheirospermum japonicum</name>
    <dbReference type="NCBI Taxonomy" id="374723"/>
    <lineage>
        <taxon>Eukaryota</taxon>
        <taxon>Viridiplantae</taxon>
        <taxon>Streptophyta</taxon>
        <taxon>Embryophyta</taxon>
        <taxon>Tracheophyta</taxon>
        <taxon>Spermatophyta</taxon>
        <taxon>Magnoliopsida</taxon>
        <taxon>eudicotyledons</taxon>
        <taxon>Gunneridae</taxon>
        <taxon>Pentapetalae</taxon>
        <taxon>asterids</taxon>
        <taxon>lamiids</taxon>
        <taxon>Lamiales</taxon>
        <taxon>Orobanchaceae</taxon>
        <taxon>Orobanchaceae incertae sedis</taxon>
        <taxon>Phtheirospermum</taxon>
    </lineage>
</organism>
<dbReference type="Proteomes" id="UP000653305">
    <property type="component" value="Unassembled WGS sequence"/>
</dbReference>
<protein>
    <submittedName>
        <fullName evidence="1">RING-H2 finger protein atl2</fullName>
    </submittedName>
</protein>
<evidence type="ECO:0000313" key="2">
    <source>
        <dbReference type="Proteomes" id="UP000653305"/>
    </source>
</evidence>
<proteinExistence type="predicted"/>
<name>A0A830D5G6_9LAMI</name>
<evidence type="ECO:0000313" key="1">
    <source>
        <dbReference type="EMBL" id="GFQ07321.1"/>
    </source>
</evidence>
<dbReference type="AlphaFoldDB" id="A0A830D5G6"/>
<keyword evidence="2" id="KW-1185">Reference proteome</keyword>
<gene>
    <name evidence="1" type="ORF">PHJA_002876200</name>
</gene>
<reference evidence="1" key="1">
    <citation type="submission" date="2020-07" db="EMBL/GenBank/DDBJ databases">
        <title>Ethylene signaling mediates host invasion by parasitic plants.</title>
        <authorList>
            <person name="Yoshida S."/>
        </authorList>
    </citation>
    <scope>NUCLEOTIDE SEQUENCE</scope>
    <source>
        <strain evidence="1">Okayama</strain>
    </source>
</reference>
<feature type="non-terminal residue" evidence="1">
    <location>
        <position position="1"/>
    </location>
</feature>
<dbReference type="EMBL" id="BMAC01001466">
    <property type="protein sequence ID" value="GFQ07321.1"/>
    <property type="molecule type" value="Genomic_DNA"/>
</dbReference>
<accession>A0A830D5G6</accession>